<evidence type="ECO:0000313" key="3">
    <source>
        <dbReference type="Proteomes" id="UP000549913"/>
    </source>
</evidence>
<keyword evidence="3" id="KW-1185">Reference proteome</keyword>
<dbReference type="EMBL" id="JACCBM010000001">
    <property type="protein sequence ID" value="NYD70749.1"/>
    <property type="molecule type" value="Genomic_DNA"/>
</dbReference>
<proteinExistence type="predicted"/>
<feature type="transmembrane region" description="Helical" evidence="1">
    <location>
        <begin position="24"/>
        <end position="44"/>
    </location>
</feature>
<dbReference type="InterPro" id="IPR017195">
    <property type="entry name" value="ABC_thiamin-permease_prd"/>
</dbReference>
<sequence length="215" mass="22165">MHSTISKPAAAAATRPRPTLKWRVVDIVIASVIGVAAGLIFWVWNLTYSPFSAGLEAVLPGLQSAIGGVWLFAGVLGGLIIRKPGAAIYTELVAATVSALVGTQWGVLTLEAGLVQGLGAELVFALFLYGNYRVYVAVLAGAGAGLAMGINDIVLWYPALGGDFKTIYVIAAVVGASIVAGLLSWLIVRALASTGALNRFAAGREVTAREASARA</sequence>
<dbReference type="Proteomes" id="UP000549913">
    <property type="component" value="Unassembled WGS sequence"/>
</dbReference>
<name>A0A852SPK2_9MICO</name>
<feature type="transmembrane region" description="Helical" evidence="1">
    <location>
        <begin position="136"/>
        <end position="160"/>
    </location>
</feature>
<dbReference type="AlphaFoldDB" id="A0A852SPK2"/>
<keyword evidence="1" id="KW-0472">Membrane</keyword>
<dbReference type="RefSeq" id="WP_271206490.1">
    <property type="nucleotide sequence ID" value="NZ_BSEW01000001.1"/>
</dbReference>
<dbReference type="Pfam" id="PF09819">
    <property type="entry name" value="ABC_cobalt"/>
    <property type="match status" value="1"/>
</dbReference>
<feature type="transmembrane region" description="Helical" evidence="1">
    <location>
        <begin position="113"/>
        <end position="129"/>
    </location>
</feature>
<feature type="transmembrane region" description="Helical" evidence="1">
    <location>
        <begin position="64"/>
        <end position="81"/>
    </location>
</feature>
<evidence type="ECO:0000256" key="1">
    <source>
        <dbReference type="SAM" id="Phobius"/>
    </source>
</evidence>
<dbReference type="PIRSF" id="PIRSF037394">
    <property type="entry name" value="ABC_thiamine-permease_YkoE_prd"/>
    <property type="match status" value="1"/>
</dbReference>
<protein>
    <submittedName>
        <fullName evidence="2">Energy-coupling factor transport system substrate-specific component</fullName>
    </submittedName>
</protein>
<accession>A0A852SPK2</accession>
<organism evidence="2 3">
    <name type="scientific">Herbiconiux flava</name>
    <dbReference type="NCBI Taxonomy" id="881268"/>
    <lineage>
        <taxon>Bacteria</taxon>
        <taxon>Bacillati</taxon>
        <taxon>Actinomycetota</taxon>
        <taxon>Actinomycetes</taxon>
        <taxon>Micrococcales</taxon>
        <taxon>Microbacteriaceae</taxon>
        <taxon>Herbiconiux</taxon>
    </lineage>
</organism>
<keyword evidence="1" id="KW-0812">Transmembrane</keyword>
<gene>
    <name evidence="2" type="ORF">BJ984_001907</name>
</gene>
<feature type="transmembrane region" description="Helical" evidence="1">
    <location>
        <begin position="166"/>
        <end position="188"/>
    </location>
</feature>
<keyword evidence="1" id="KW-1133">Transmembrane helix</keyword>
<reference evidence="2 3" key="1">
    <citation type="submission" date="2020-07" db="EMBL/GenBank/DDBJ databases">
        <title>Sequencing the genomes of 1000 actinobacteria strains.</title>
        <authorList>
            <person name="Klenk H.-P."/>
        </authorList>
    </citation>
    <scope>NUCLEOTIDE SEQUENCE [LARGE SCALE GENOMIC DNA]</scope>
    <source>
        <strain evidence="2 3">DSM 26474</strain>
    </source>
</reference>
<comment type="caution">
    <text evidence="2">The sequence shown here is derived from an EMBL/GenBank/DDBJ whole genome shotgun (WGS) entry which is preliminary data.</text>
</comment>
<feature type="transmembrane region" description="Helical" evidence="1">
    <location>
        <begin position="88"/>
        <end position="107"/>
    </location>
</feature>
<evidence type="ECO:0000313" key="2">
    <source>
        <dbReference type="EMBL" id="NYD70749.1"/>
    </source>
</evidence>